<gene>
    <name evidence="2" type="ORF">OCV57_00765</name>
</gene>
<dbReference type="PANTHER" id="PTHR47619">
    <property type="entry name" value="METALLO-HYDROLASE YYCJ-RELATED"/>
    <property type="match status" value="1"/>
</dbReference>
<dbReference type="Proteomes" id="UP001208131">
    <property type="component" value="Unassembled WGS sequence"/>
</dbReference>
<dbReference type="Gene3D" id="3.60.15.10">
    <property type="entry name" value="Ribonuclease Z/Hydroxyacylglutathione hydrolase-like"/>
    <property type="match status" value="1"/>
</dbReference>
<sequence>MARIYPLFSSSKGNSSFIGNSDGGILVDAGVSCKRLCEALKANEIDPAVIQGIFITHTHSDHVSGLKVLTKKYHIPVFAQKTNLEILVSDGKIDPACDVNEVDGNEVCIGDYAVKGFATFHDTPASCGYQIKTPDGKQVCVCTDLGTVTNEVDMHLSGSDLVLLESNYDESMLKNGPYPYELKRRIASDHGHLSNSACGEQLKKLMTAGTYKFILGHLSQENNTPFQAENSAVGALGDYERNSDYILHIAKPEGSGMAVAF</sequence>
<evidence type="ECO:0000313" key="2">
    <source>
        <dbReference type="EMBL" id="MCU6704457.1"/>
    </source>
</evidence>
<feature type="domain" description="Metallo-beta-lactamase" evidence="1">
    <location>
        <begin position="12"/>
        <end position="190"/>
    </location>
</feature>
<dbReference type="SMART" id="SM00849">
    <property type="entry name" value="Lactamase_B"/>
    <property type="match status" value="1"/>
</dbReference>
<evidence type="ECO:0000313" key="3">
    <source>
        <dbReference type="Proteomes" id="UP001208131"/>
    </source>
</evidence>
<dbReference type="InterPro" id="IPR036866">
    <property type="entry name" value="RibonucZ/Hydroxyglut_hydro"/>
</dbReference>
<organism evidence="2 3">
    <name type="scientific">Hominimerdicola aceti</name>
    <dbReference type="NCBI Taxonomy" id="2981726"/>
    <lineage>
        <taxon>Bacteria</taxon>
        <taxon>Bacillati</taxon>
        <taxon>Bacillota</taxon>
        <taxon>Clostridia</taxon>
        <taxon>Eubacteriales</taxon>
        <taxon>Oscillospiraceae</taxon>
        <taxon>Hominimerdicola</taxon>
    </lineage>
</organism>
<protein>
    <submittedName>
        <fullName evidence="2">MBL fold metallo-hydrolase</fullName>
    </submittedName>
</protein>
<dbReference type="Pfam" id="PF12706">
    <property type="entry name" value="Lactamase_B_2"/>
    <property type="match status" value="1"/>
</dbReference>
<dbReference type="EMBL" id="JAOQJZ010000001">
    <property type="protein sequence ID" value="MCU6704457.1"/>
    <property type="molecule type" value="Genomic_DNA"/>
</dbReference>
<proteinExistence type="predicted"/>
<dbReference type="PANTHER" id="PTHR47619:SF1">
    <property type="entry name" value="EXODEOXYRIBONUCLEASE WALJ"/>
    <property type="match status" value="1"/>
</dbReference>
<dbReference type="SUPFAM" id="SSF56281">
    <property type="entry name" value="Metallo-hydrolase/oxidoreductase"/>
    <property type="match status" value="1"/>
</dbReference>
<dbReference type="AlphaFoldDB" id="A0AAE3LJB0"/>
<name>A0AAE3LJB0_9FIRM</name>
<dbReference type="RefSeq" id="WP_117891506.1">
    <property type="nucleotide sequence ID" value="NZ_JAOQJZ010000001.1"/>
</dbReference>
<dbReference type="InterPro" id="IPR001279">
    <property type="entry name" value="Metallo-B-lactamas"/>
</dbReference>
<keyword evidence="3" id="KW-1185">Reference proteome</keyword>
<dbReference type="InterPro" id="IPR052533">
    <property type="entry name" value="WalJ/YycJ-like"/>
</dbReference>
<comment type="caution">
    <text evidence="2">The sequence shown here is derived from an EMBL/GenBank/DDBJ whole genome shotgun (WGS) entry which is preliminary data.</text>
</comment>
<evidence type="ECO:0000259" key="1">
    <source>
        <dbReference type="SMART" id="SM00849"/>
    </source>
</evidence>
<reference evidence="2 3" key="1">
    <citation type="journal article" date="2021" name="ISME Commun">
        <title>Automated analysis of genomic sequences facilitates high-throughput and comprehensive description of bacteria.</title>
        <authorList>
            <person name="Hitch T.C.A."/>
        </authorList>
    </citation>
    <scope>NUCLEOTIDE SEQUENCE [LARGE SCALE GENOMIC DNA]</scope>
    <source>
        <strain evidence="2 3">Sanger_31</strain>
    </source>
</reference>
<accession>A0AAE3LJB0</accession>